<dbReference type="Gene3D" id="3.10.10.10">
    <property type="entry name" value="HIV Type 1 Reverse Transcriptase, subunit A, domain 1"/>
    <property type="match status" value="1"/>
</dbReference>
<keyword evidence="6" id="KW-0378">Hydrolase</keyword>
<feature type="domain" description="Reverse transcriptase" evidence="10">
    <location>
        <begin position="612"/>
        <end position="796"/>
    </location>
</feature>
<dbReference type="PANTHER" id="PTHR37984">
    <property type="entry name" value="PROTEIN CBG26694"/>
    <property type="match status" value="1"/>
</dbReference>
<dbReference type="GO" id="GO:0005634">
    <property type="term" value="C:nucleus"/>
    <property type="evidence" value="ECO:0007669"/>
    <property type="project" value="UniProtKB-ARBA"/>
</dbReference>
<feature type="compositionally biased region" description="Low complexity" evidence="9">
    <location>
        <begin position="88"/>
        <end position="99"/>
    </location>
</feature>
<evidence type="ECO:0000256" key="3">
    <source>
        <dbReference type="ARBA" id="ARBA00022695"/>
    </source>
</evidence>
<dbReference type="SUPFAM" id="SSF53098">
    <property type="entry name" value="Ribonuclease H-like"/>
    <property type="match status" value="1"/>
</dbReference>
<feature type="domain" description="Integrase catalytic" evidence="11">
    <location>
        <begin position="1162"/>
        <end position="1317"/>
    </location>
</feature>
<evidence type="ECO:0000256" key="5">
    <source>
        <dbReference type="ARBA" id="ARBA00022759"/>
    </source>
</evidence>
<evidence type="ECO:0000256" key="7">
    <source>
        <dbReference type="ARBA" id="ARBA00022884"/>
    </source>
</evidence>
<dbReference type="Pfam" id="PF00078">
    <property type="entry name" value="RVT_1"/>
    <property type="match status" value="1"/>
</dbReference>
<keyword evidence="13" id="KW-1185">Reference proteome</keyword>
<keyword evidence="5" id="KW-0255">Endonuclease</keyword>
<gene>
    <name evidence="12" type="ORF">EPUL_004661</name>
</gene>
<dbReference type="InterPro" id="IPR041588">
    <property type="entry name" value="Integrase_H2C2"/>
</dbReference>
<evidence type="ECO:0000313" key="13">
    <source>
        <dbReference type="Proteomes" id="UP000237438"/>
    </source>
</evidence>
<sequence length="1470" mass="166768">MSDLNKGKSSSSSGPPNIFSLNKKLNDSLTDIDTKFENLNKTIELGHLNTNTRIDIIEQRLDRMEEVNHETKKTLIQIQKSLISLNNQLSSQSSPNNKPVELKDNKQPLKAEESKQIKEKLELRTSSPTMNNEQSLTDIEKFVKETWPEALLDRDIEHHSFTSAKNKVILKPEWRLNQANTDVFDKLSEIQSALRTALVPYYLWPERLTYEMSDDFKGIRVWANEHKKITWIEILNAIFKNLEMHDCLHNPLTMFASLSPNNDSIESFARRLRNSFYRLSRNDRTSNTTSPKVWTIAEPSLSNLRNDQRVEKIVQIAKRVNRWDDENNKFQKHSIDSPSPLTLASSNTNPNLYTVDENQTEEAQDAYYVALGVGSNSPPTQPNPPREGLGKPHSIFLTRLTHSPCSSFTTFFDYGSPSCYVSSSLANKLKQYNSSFVSTIAGIGGKGPTISKEALITAQFSLSSNTWSTSFTISVGVAPDNTFPGDLTLGRTVFHALGVQCLPNGSVKLNQLPNNPVIYPLPFNKLPLNTVFTTSETHGISWHTNTSAIGHKYGDKYASLFPSLFDESKRQTEQLSKTTHRIDTGQNQPIKLPPRRYSPAQQQAIQDFCKSHNGTIIRKSNSPWAAPLLLTPKKTPTKSDKIVWRVCVDYRELNKVTKKHAHPLPNAYDEIQRAAGHKFYCFLDLQNGFWHIQLHPDDREKTAFVTPFGVYEWMVMPFGLCNAPATFQCFMEEVLEPFRPFVAGLLDDVAIWADSISELHERLLLVFDRFVKYGLILNSGKCRLFVTHGIFLGFAISQDGVAADPEKISALKDRPMPTTTTEIRGFVNAAGYLRSLIKDFSKLAGPLTDQSTGPKNKPVTLTKESIASWRAIKEALTSTPLVRKFNWHLPIVIETDASQRFLGAVLLQPHTHLSQNSTRSILHPIAYFSRKLNETQQRYSAQERELLGILLALQHWRHWVEGSSVTVITDHQSLLSIQTKTDQPARMLRFLDSIEHYGVRIIYRKGSANVLADYLSRPPEPIFTSEEEGRDDNEDTESELEKVERPEQLNRIDLQCIFEFLTQNQDLPPNLTASWVQNNFGIYNNKLHRIIINKPIVEYEELILIARQAHENLGHASVGTTIRDINSRCWHPELILAVHEVIRTCRSCQLTKPPDPNLGNLRPIQPAPPLTRWGIDHTQVGSKIILNAVEYATGWLESRLVARADFSNTVPLLTYIIRTFGTPKQLISDNAGCFSGIEAKKFQQDHGFTTTHTSAGRPQSNGRVEQANGVLKKILARAILDNPQEPLIKHLADSVTIYNRRIAPTGYSPYFLLFGTQPPDKELAYPMYTREATQEEIKDWANELAKFHAAPIARTYVNSVKAARSKVREYLQETKALMRTFAPGDWVLRIRQRQHKFEPYYDGPWAIAGCHANNTYSLISPGGYKMTNRYNGTNLFPAYTHDGHPVNSLWYGSRRMLDHDRKNIKNEVGL</sequence>
<evidence type="ECO:0000313" key="12">
    <source>
        <dbReference type="EMBL" id="POS83492.1"/>
    </source>
</evidence>
<evidence type="ECO:0000256" key="8">
    <source>
        <dbReference type="ARBA" id="ARBA00022918"/>
    </source>
</evidence>
<comment type="caution">
    <text evidence="12">The sequence shown here is derived from an EMBL/GenBank/DDBJ whole genome shotgun (WGS) entry which is preliminary data.</text>
</comment>
<protein>
    <recommendedName>
        <fullName evidence="14">Reverse transcriptase</fullName>
    </recommendedName>
</protein>
<evidence type="ECO:0000259" key="10">
    <source>
        <dbReference type="PROSITE" id="PS50878"/>
    </source>
</evidence>
<dbReference type="Proteomes" id="UP000237438">
    <property type="component" value="Unassembled WGS sequence"/>
</dbReference>
<evidence type="ECO:0000256" key="1">
    <source>
        <dbReference type="ARBA" id="ARBA00022670"/>
    </source>
</evidence>
<dbReference type="GO" id="GO:0003964">
    <property type="term" value="F:RNA-directed DNA polymerase activity"/>
    <property type="evidence" value="ECO:0007669"/>
    <property type="project" value="UniProtKB-KW"/>
</dbReference>
<dbReference type="Pfam" id="PF17921">
    <property type="entry name" value="Integrase_H2C2"/>
    <property type="match status" value="1"/>
</dbReference>
<dbReference type="Gene3D" id="3.30.420.10">
    <property type="entry name" value="Ribonuclease H-like superfamily/Ribonuclease H"/>
    <property type="match status" value="1"/>
</dbReference>
<dbReference type="PANTHER" id="PTHR37984:SF5">
    <property type="entry name" value="PROTEIN NYNRIN-LIKE"/>
    <property type="match status" value="1"/>
</dbReference>
<dbReference type="InterPro" id="IPR050951">
    <property type="entry name" value="Retrovirus_Pol_polyprotein"/>
</dbReference>
<dbReference type="InterPro" id="IPR000477">
    <property type="entry name" value="RT_dom"/>
</dbReference>
<proteinExistence type="predicted"/>
<feature type="compositionally biased region" description="Acidic residues" evidence="9">
    <location>
        <begin position="1025"/>
        <end position="1038"/>
    </location>
</feature>
<dbReference type="InterPro" id="IPR036397">
    <property type="entry name" value="RNaseH_sf"/>
</dbReference>
<keyword evidence="8" id="KW-0695">RNA-directed DNA polymerase</keyword>
<dbReference type="PROSITE" id="PS50994">
    <property type="entry name" value="INTEGRASE"/>
    <property type="match status" value="1"/>
</dbReference>
<keyword evidence="1" id="KW-0645">Protease</keyword>
<evidence type="ECO:0000256" key="9">
    <source>
        <dbReference type="SAM" id="MobiDB-lite"/>
    </source>
</evidence>
<evidence type="ECO:0000256" key="6">
    <source>
        <dbReference type="ARBA" id="ARBA00022801"/>
    </source>
</evidence>
<dbReference type="SUPFAM" id="SSF56672">
    <property type="entry name" value="DNA/RNA polymerases"/>
    <property type="match status" value="1"/>
</dbReference>
<dbReference type="Pfam" id="PF17917">
    <property type="entry name" value="RT_RNaseH"/>
    <property type="match status" value="1"/>
</dbReference>
<dbReference type="GO" id="GO:0004519">
    <property type="term" value="F:endonuclease activity"/>
    <property type="evidence" value="ECO:0007669"/>
    <property type="project" value="UniProtKB-KW"/>
</dbReference>
<dbReference type="FunFam" id="3.10.10.10:FF:000007">
    <property type="entry name" value="Retrovirus-related Pol polyprotein from transposon 17.6-like Protein"/>
    <property type="match status" value="1"/>
</dbReference>
<dbReference type="CDD" id="cd01647">
    <property type="entry name" value="RT_LTR"/>
    <property type="match status" value="1"/>
</dbReference>
<feature type="region of interest" description="Disordered" evidence="9">
    <location>
        <begin position="1021"/>
        <end position="1044"/>
    </location>
</feature>
<dbReference type="InterPro" id="IPR043502">
    <property type="entry name" value="DNA/RNA_pol_sf"/>
</dbReference>
<evidence type="ECO:0000259" key="11">
    <source>
        <dbReference type="PROSITE" id="PS50994"/>
    </source>
</evidence>
<dbReference type="EMBL" id="PEDP01001540">
    <property type="protein sequence ID" value="POS83492.1"/>
    <property type="molecule type" value="Genomic_DNA"/>
</dbReference>
<dbReference type="InterPro" id="IPR001584">
    <property type="entry name" value="Integrase_cat-core"/>
</dbReference>
<keyword evidence="3" id="KW-0548">Nucleotidyltransferase</keyword>
<dbReference type="OrthoDB" id="4771581at2759"/>
<evidence type="ECO:0000256" key="2">
    <source>
        <dbReference type="ARBA" id="ARBA00022679"/>
    </source>
</evidence>
<feature type="region of interest" description="Disordered" evidence="9">
    <location>
        <begin position="88"/>
        <end position="117"/>
    </location>
</feature>
<dbReference type="InterPro" id="IPR012337">
    <property type="entry name" value="RNaseH-like_sf"/>
</dbReference>
<dbReference type="Gene3D" id="1.10.340.70">
    <property type="match status" value="1"/>
</dbReference>
<evidence type="ECO:0000256" key="4">
    <source>
        <dbReference type="ARBA" id="ARBA00022722"/>
    </source>
</evidence>
<dbReference type="GO" id="GO:0015074">
    <property type="term" value="P:DNA integration"/>
    <property type="evidence" value="ECO:0007669"/>
    <property type="project" value="InterPro"/>
</dbReference>
<dbReference type="InterPro" id="IPR043128">
    <property type="entry name" value="Rev_trsase/Diguanyl_cyclase"/>
</dbReference>
<dbReference type="Gene3D" id="3.30.70.270">
    <property type="match status" value="2"/>
</dbReference>
<name>A0A2S4PN73_9PEZI</name>
<dbReference type="GO" id="GO:0006508">
    <property type="term" value="P:proteolysis"/>
    <property type="evidence" value="ECO:0007669"/>
    <property type="project" value="UniProtKB-KW"/>
</dbReference>
<keyword evidence="2" id="KW-0808">Transferase</keyword>
<accession>A0A2S4PN73</accession>
<dbReference type="PROSITE" id="PS50878">
    <property type="entry name" value="RT_POL"/>
    <property type="match status" value="1"/>
</dbReference>
<keyword evidence="4" id="KW-0540">Nuclease</keyword>
<dbReference type="CDD" id="cd09274">
    <property type="entry name" value="RNase_HI_RT_Ty3"/>
    <property type="match status" value="1"/>
</dbReference>
<dbReference type="InterPro" id="IPR041373">
    <property type="entry name" value="RT_RNaseH"/>
</dbReference>
<dbReference type="GO" id="GO:0003723">
    <property type="term" value="F:RNA binding"/>
    <property type="evidence" value="ECO:0007669"/>
    <property type="project" value="UniProtKB-KW"/>
</dbReference>
<dbReference type="STRING" id="225359.A0A2S4PN73"/>
<reference evidence="12 13" key="1">
    <citation type="submission" date="2017-10" db="EMBL/GenBank/DDBJ databases">
        <title>Development of genomic resources for the powdery mildew, Erysiphe pulchra.</title>
        <authorList>
            <person name="Wadl P.A."/>
            <person name="Mack B.M."/>
            <person name="Moore G."/>
            <person name="Beltz S.B."/>
        </authorList>
    </citation>
    <scope>NUCLEOTIDE SEQUENCE [LARGE SCALE GENOMIC DNA]</scope>
    <source>
        <strain evidence="12">Cflorida</strain>
    </source>
</reference>
<feature type="compositionally biased region" description="Basic and acidic residues" evidence="9">
    <location>
        <begin position="100"/>
        <end position="117"/>
    </location>
</feature>
<keyword evidence="7" id="KW-0694">RNA-binding</keyword>
<dbReference type="GO" id="GO:0008233">
    <property type="term" value="F:peptidase activity"/>
    <property type="evidence" value="ECO:0007669"/>
    <property type="project" value="UniProtKB-KW"/>
</dbReference>
<organism evidence="12 13">
    <name type="scientific">Erysiphe pulchra</name>
    <dbReference type="NCBI Taxonomy" id="225359"/>
    <lineage>
        <taxon>Eukaryota</taxon>
        <taxon>Fungi</taxon>
        <taxon>Dikarya</taxon>
        <taxon>Ascomycota</taxon>
        <taxon>Pezizomycotina</taxon>
        <taxon>Leotiomycetes</taxon>
        <taxon>Erysiphales</taxon>
        <taxon>Erysiphaceae</taxon>
        <taxon>Erysiphe</taxon>
    </lineage>
</organism>
<evidence type="ECO:0008006" key="14">
    <source>
        <dbReference type="Google" id="ProtNLM"/>
    </source>
</evidence>